<dbReference type="HOGENOM" id="CLU_015155_0_0_10"/>
<comment type="caution">
    <text evidence="2">The sequence shown here is derived from an EMBL/GenBank/DDBJ whole genome shotgun (WGS) entry which is preliminary data.</text>
</comment>
<dbReference type="Proteomes" id="UP000005141">
    <property type="component" value="Unassembled WGS sequence"/>
</dbReference>
<accession>G1WEL1</accession>
<evidence type="ECO:0000256" key="1">
    <source>
        <dbReference type="SAM" id="SignalP"/>
    </source>
</evidence>
<evidence type="ECO:0000313" key="2">
    <source>
        <dbReference type="EMBL" id="EGV29101.1"/>
    </source>
</evidence>
<dbReference type="CDD" id="cd13120">
    <property type="entry name" value="BF2867_like_N"/>
    <property type="match status" value="1"/>
</dbReference>
<feature type="signal peptide" evidence="1">
    <location>
        <begin position="1"/>
        <end position="25"/>
    </location>
</feature>
<dbReference type="eggNOG" id="ENOG5033R2V">
    <property type="taxonomic scope" value="Bacteria"/>
</dbReference>
<dbReference type="Pfam" id="PF13149">
    <property type="entry name" value="Mfa_like_1"/>
    <property type="match status" value="1"/>
</dbReference>
<dbReference type="AlphaFoldDB" id="G1WEL1"/>
<feature type="chain" id="PRO_5003425039" description="Fimbrillin family protein" evidence="1">
    <location>
        <begin position="26"/>
        <end position="966"/>
    </location>
</feature>
<dbReference type="RefSeq" id="WP_004381354.1">
    <property type="nucleotide sequence ID" value="NZ_JH114217.1"/>
</dbReference>
<organism evidence="2 3">
    <name type="scientific">Segatella oulorum F0390</name>
    <dbReference type="NCBI Taxonomy" id="702438"/>
    <lineage>
        <taxon>Bacteria</taxon>
        <taxon>Pseudomonadati</taxon>
        <taxon>Bacteroidota</taxon>
        <taxon>Bacteroidia</taxon>
        <taxon>Bacteroidales</taxon>
        <taxon>Prevotellaceae</taxon>
        <taxon>Segatella</taxon>
    </lineage>
</organism>
<evidence type="ECO:0000313" key="3">
    <source>
        <dbReference type="Proteomes" id="UP000005141"/>
    </source>
</evidence>
<proteinExistence type="predicted"/>
<sequence>MNHYVIKRFFACPCRKAAWTFVVLATLTTTACVDEDNAAGNGKKGVSDAVRFNVTDGQAEASAKRAAGLTRSIMPEPVAASVFETKVLPTDNPDYQVVQTTVEGVNPVTPTPGTRAVVAWTRGRFSSSGMNGTARTAMTNQWFDCEPTQGDGTLDNLHRWTWQKPWGRFFAVYPEVTSSYSKIALSPAGHLPTPYVDFEVEANVQNMKDLMIARSNDAQYVSQGDAPATSLQFQHALTAVKFSVGDNLSLGTITKIEITGALSKGRYTMSDMPIAQGTWAYSSTDRSQVNSLDGVSIAVSQTPNAAIAGTDGRNYTFYMLPQQLDGQNVKAMIYYTTPDNKKHKLTIRLKGQWEAGTTSEYKLSQSNSNWQYHFTVPETSLEFAYNEATPKPFHVISWRENGTIKQPVAWKVTKMEAMNPDTEQWEDLNMTRPAWLTNLIIQGLGDANGAAQACNTTVQPEALIDKKAIYNQELKAAPEVGSPTRYWNLANPIDGGDLNIETANCYVISAPGYYRIPLAYGNGVKASTGVEGLNGTSVNKFSYLYNGVRPFPAVPAKLAVMEHLVDHEDKLITSPYINEQMAPSTLYPSRATTPVTQAHYSWSDILPSPIEGNASEPNGAFTIQGSGKNMFIAFHVTRENIQSGNVTINVCNVGNTTMWSYHLWFAQKKDVQPVIVKLHSGAYYKIMRRALGNRYVDWRETSYLDDRKVRLTLKPNIGNASQPSVAYVTITHKAEIIRDFSPMLYQFGRKDPFPGHGQYVTWNASNAYGGRTVGFGALFPWVMFPMVNSAAGTGNEWGWTKDTSYLNLWSMNNCEASFNGNEVIKTIYDPCPAGFEMPTSLAFTGFTTTGENSNTPSEYNVRRYRGWHNGWFFKTADAQTPLLFIGATGALDHSSGNFVPAAQGTYWTAIPLSGNTGCDFVITENFIMPKGNDHASMAYAIWPAYERPNKHGATNERMQSGGVIRW</sequence>
<dbReference type="PROSITE" id="PS51257">
    <property type="entry name" value="PROKAR_LIPOPROTEIN"/>
    <property type="match status" value="1"/>
</dbReference>
<name>G1WEL1_9BACT</name>
<dbReference type="PATRIC" id="fig|702438.4.peg.2377"/>
<dbReference type="InterPro" id="IPR025049">
    <property type="entry name" value="Mfa-like_1"/>
</dbReference>
<reference evidence="2 3" key="1">
    <citation type="submission" date="2011-07" db="EMBL/GenBank/DDBJ databases">
        <title>The Genome Sequence of Prevotella oulorum F0390.</title>
        <authorList>
            <consortium name="The Broad Institute Genome Sequencing Platform"/>
            <consortium name="The Broad Institute Genome Sequencing Center for Infectious Disease"/>
            <person name="Earl A."/>
            <person name="Ward D."/>
            <person name="Feldgarden M."/>
            <person name="Gevers D."/>
            <person name="Izard J."/>
            <person name="Ganesan A."/>
            <person name="Baranova O.V."/>
            <person name="Blanton J.M."/>
            <person name="Tanner A.C."/>
            <person name="Dewhirst F.E."/>
            <person name="Young S.K."/>
            <person name="Zeng Q."/>
            <person name="Gargeya S."/>
            <person name="Fitzgerald M."/>
            <person name="Haas B."/>
            <person name="Abouelleil A."/>
            <person name="Alvarado L."/>
            <person name="Arachchi H.M."/>
            <person name="Berlin A."/>
            <person name="Brown A."/>
            <person name="Chapman S.B."/>
            <person name="Chen Z."/>
            <person name="Dunbar C."/>
            <person name="Freedman E."/>
            <person name="Gearin G."/>
            <person name="Gellesch M."/>
            <person name="Goldberg J."/>
            <person name="Griggs A."/>
            <person name="Gujja S."/>
            <person name="Heiman D."/>
            <person name="Howarth C."/>
            <person name="Larson L."/>
            <person name="Lui A."/>
            <person name="MacDonald P.J.P."/>
            <person name="Mehta T."/>
            <person name="Montmayeur A."/>
            <person name="Murphy C."/>
            <person name="Neiman D."/>
            <person name="Pearson M."/>
            <person name="Priest M."/>
            <person name="Roberts A."/>
            <person name="Saif S."/>
            <person name="Shea T."/>
            <person name="Shenoy N."/>
            <person name="Sisk P."/>
            <person name="Stolte C."/>
            <person name="Sykes S."/>
            <person name="Wortman J."/>
            <person name="Nusbaum C."/>
            <person name="Birren B."/>
        </authorList>
    </citation>
    <scope>NUCLEOTIDE SEQUENCE [LARGE SCALE GENOMIC DNA]</scope>
    <source>
        <strain evidence="2 3">F0390</strain>
    </source>
</reference>
<keyword evidence="1" id="KW-0732">Signal</keyword>
<dbReference type="EMBL" id="ADGI01000063">
    <property type="protein sequence ID" value="EGV29101.1"/>
    <property type="molecule type" value="Genomic_DNA"/>
</dbReference>
<evidence type="ECO:0008006" key="4">
    <source>
        <dbReference type="Google" id="ProtNLM"/>
    </source>
</evidence>
<protein>
    <recommendedName>
        <fullName evidence="4">Fimbrillin family protein</fullName>
    </recommendedName>
</protein>
<keyword evidence="3" id="KW-1185">Reference proteome</keyword>
<dbReference type="GeneID" id="95426804"/>
<gene>
    <name evidence="2" type="ORF">HMPREF9431_02262</name>
</gene>
<dbReference type="OrthoDB" id="1164152at2"/>